<proteinExistence type="inferred from homology"/>
<organism evidence="2 3">
    <name type="scientific">Sedimentisphaera cyanobacteriorum</name>
    <dbReference type="NCBI Taxonomy" id="1940790"/>
    <lineage>
        <taxon>Bacteria</taxon>
        <taxon>Pseudomonadati</taxon>
        <taxon>Planctomycetota</taxon>
        <taxon>Phycisphaerae</taxon>
        <taxon>Sedimentisphaerales</taxon>
        <taxon>Sedimentisphaeraceae</taxon>
        <taxon>Sedimentisphaera</taxon>
    </lineage>
</organism>
<dbReference type="SUPFAM" id="SSF143120">
    <property type="entry name" value="YefM-like"/>
    <property type="match status" value="1"/>
</dbReference>
<evidence type="ECO:0000313" key="2">
    <source>
        <dbReference type="EMBL" id="AQQ09615.1"/>
    </source>
</evidence>
<dbReference type="AlphaFoldDB" id="A0A1Q2HQU9"/>
<gene>
    <name evidence="2" type="ORF">L21SP3_01423</name>
</gene>
<reference evidence="3" key="1">
    <citation type="submission" date="2017-02" db="EMBL/GenBank/DDBJ databases">
        <title>Comparative genomics and description of representatives of a novel lineage of planctomycetes thriving in anoxic sediments.</title>
        <authorList>
            <person name="Spring S."/>
            <person name="Bunk B."/>
            <person name="Sproer C."/>
            <person name="Klenk H.-P."/>
        </authorList>
    </citation>
    <scope>NUCLEOTIDE SEQUENCE [LARGE SCALE GENOMIC DNA]</scope>
    <source>
        <strain evidence="3">L21-RPul-D3</strain>
    </source>
</reference>
<dbReference type="InterPro" id="IPR036165">
    <property type="entry name" value="YefM-like_sf"/>
</dbReference>
<dbReference type="OrthoDB" id="964659at2"/>
<dbReference type="Proteomes" id="UP000188273">
    <property type="component" value="Chromosome"/>
</dbReference>
<name>A0A1Q2HQU9_9BACT</name>
<accession>A0A1Q2HQU9</accession>
<dbReference type="EMBL" id="CP019633">
    <property type="protein sequence ID" value="AQQ09615.1"/>
    <property type="molecule type" value="Genomic_DNA"/>
</dbReference>
<protein>
    <submittedName>
        <fullName evidence="2">Phd_YefM</fullName>
    </submittedName>
</protein>
<dbReference type="KEGG" id="pbu:L21SP3_01423"/>
<dbReference type="Gene3D" id="3.40.1620.10">
    <property type="entry name" value="YefM-like domain"/>
    <property type="match status" value="1"/>
</dbReference>
<evidence type="ECO:0000313" key="3">
    <source>
        <dbReference type="Proteomes" id="UP000188273"/>
    </source>
</evidence>
<comment type="similarity">
    <text evidence="1">Belongs to the phD/YefM antitoxin family.</text>
</comment>
<dbReference type="RefSeq" id="WP_077540195.1">
    <property type="nucleotide sequence ID" value="NZ_CP019633.1"/>
</dbReference>
<keyword evidence="3" id="KW-1185">Reference proteome</keyword>
<evidence type="ECO:0000256" key="1">
    <source>
        <dbReference type="ARBA" id="ARBA00009981"/>
    </source>
</evidence>
<sequence length="65" mass="7520">MIKLHPQIIGKDGKKQFVVLPFEEYERIKDKLQDYEDLQELREAKASDAGKDGFNLNEAKEKLGI</sequence>